<evidence type="ECO:0000313" key="3">
    <source>
        <dbReference type="EMBL" id="KUF78981.1"/>
    </source>
</evidence>
<name>A0A0W8C4H7_PHYNI</name>
<feature type="compositionally biased region" description="Polar residues" evidence="1">
    <location>
        <begin position="147"/>
        <end position="160"/>
    </location>
</feature>
<feature type="compositionally biased region" description="Low complexity" evidence="1">
    <location>
        <begin position="112"/>
        <end position="128"/>
    </location>
</feature>
<feature type="compositionally biased region" description="Low complexity" evidence="1">
    <location>
        <begin position="219"/>
        <end position="241"/>
    </location>
</feature>
<evidence type="ECO:0000256" key="1">
    <source>
        <dbReference type="SAM" id="MobiDB-lite"/>
    </source>
</evidence>
<feature type="chain" id="PRO_5006940132" evidence="2">
    <location>
        <begin position="24"/>
        <end position="654"/>
    </location>
</feature>
<feature type="compositionally biased region" description="Low complexity" evidence="1">
    <location>
        <begin position="185"/>
        <end position="206"/>
    </location>
</feature>
<protein>
    <submittedName>
        <fullName evidence="3">Avr1b-1 avirulence protein</fullName>
    </submittedName>
</protein>
<evidence type="ECO:0000313" key="4">
    <source>
        <dbReference type="Proteomes" id="UP000052943"/>
    </source>
</evidence>
<organism evidence="3 4">
    <name type="scientific">Phytophthora nicotianae</name>
    <name type="common">Potato buckeye rot agent</name>
    <name type="synonym">Phytophthora parasitica</name>
    <dbReference type="NCBI Taxonomy" id="4792"/>
    <lineage>
        <taxon>Eukaryota</taxon>
        <taxon>Sar</taxon>
        <taxon>Stramenopiles</taxon>
        <taxon>Oomycota</taxon>
        <taxon>Peronosporomycetes</taxon>
        <taxon>Peronosporales</taxon>
        <taxon>Peronosporaceae</taxon>
        <taxon>Phytophthora</taxon>
    </lineage>
</organism>
<feature type="signal peptide" evidence="2">
    <location>
        <begin position="1"/>
        <end position="23"/>
    </location>
</feature>
<dbReference type="Proteomes" id="UP000052943">
    <property type="component" value="Unassembled WGS sequence"/>
</dbReference>
<gene>
    <name evidence="3" type="ORF">AM587_10004006</name>
</gene>
<dbReference type="OrthoDB" id="70967at2759"/>
<dbReference type="EMBL" id="LNFO01005020">
    <property type="protein sequence ID" value="KUF78981.1"/>
    <property type="molecule type" value="Genomic_DNA"/>
</dbReference>
<feature type="compositionally biased region" description="Polar residues" evidence="1">
    <location>
        <begin position="100"/>
        <end position="111"/>
    </location>
</feature>
<proteinExistence type="predicted"/>
<comment type="caution">
    <text evidence="3">The sequence shown here is derived from an EMBL/GenBank/DDBJ whole genome shotgun (WGS) entry which is preliminary data.</text>
</comment>
<accession>A0A0W8C4H7</accession>
<sequence>MRLCHVLIAAEVTLLAGSNGVAGTVDCPETPGSPSSSWFPSFSFNDWNTGVSQNNETPGLAYGSWPSWFSFNGWNTGSQHTNGAPGTGWFPWFSFDNFSPGSPGVDTSGSSTEQQTPQIPAAQPTGAPELPAASTTDAPEIPADPTTDISETPVAQTTDVPETPAVYPTSAPETPDVPLTNAPETPAVQPTRAPATPQTPQAPATTDSPEIADTPPPDTDASAPATPSAASNSSTTSSDNSKLCAKPRVQITKVDVGVAVDANEDEVNLKVVAISALPSGGSRIAFHSGESVIVQELDANDKLVSGSTVKVPLHDFADIYADKDGFVILGTRDAEGGGTLNCGNPSNLCGSAPSPAVPCYDMYLVRYDGSKETWATKLTSSSASLPPYSSGKSGADVYMIWWYAHHGRIASDGTNWAAYFGCAISTSEGGCINIHQGDRMKVVDPSGKIATQADSFDWGCSHSGYERITYDSRKKGYASICKTDSNNRIMPPNDWGTTIYPVDLAAANLGDIVPDSDASSKKYWATVSNGNGDNAKVHLIHFAMNAAASEDITLGGTDANERAPHLAAIGDGGMLAMWEGSSSGGDLAEGGARTIYAQVLDASTGKAVSSKVTVDKSVVGNRYQALKSFPDGSVAYLSKGTTDTTIQVVRFLGC</sequence>
<keyword evidence="2" id="KW-0732">Signal</keyword>
<reference evidence="3 4" key="1">
    <citation type="submission" date="2015-11" db="EMBL/GenBank/DDBJ databases">
        <title>Genomes and virulence difference between two physiological races of Phytophthora nicotianae.</title>
        <authorList>
            <person name="Liu H."/>
            <person name="Ma X."/>
            <person name="Yu H."/>
            <person name="Fang D."/>
            <person name="Li Y."/>
            <person name="Wang X."/>
            <person name="Wang W."/>
            <person name="Dong Y."/>
            <person name="Xiao B."/>
        </authorList>
    </citation>
    <scope>NUCLEOTIDE SEQUENCE [LARGE SCALE GENOMIC DNA]</scope>
    <source>
        <strain evidence="4">race 0</strain>
    </source>
</reference>
<feature type="region of interest" description="Disordered" evidence="1">
    <location>
        <begin position="100"/>
        <end position="243"/>
    </location>
</feature>
<dbReference type="AlphaFoldDB" id="A0A0W8C4H7"/>
<evidence type="ECO:0000256" key="2">
    <source>
        <dbReference type="SAM" id="SignalP"/>
    </source>
</evidence>